<sequence>MRKKGYKGRCEKKNLSKSMDVCRSYDAIQSVYADILQQDENIQEIRCNVLLDGLSEGDYTSDFVCIRKDGEWMVRECVFRKFLTKPMTVRLLDTSREYWLRHGISDWGIVIDEERKSTEKSVIAT</sequence>
<evidence type="ECO:0000313" key="1">
    <source>
        <dbReference type="EMBL" id="RGQ52014.1"/>
    </source>
</evidence>
<evidence type="ECO:0000313" key="2">
    <source>
        <dbReference type="Proteomes" id="UP000283738"/>
    </source>
</evidence>
<dbReference type="AlphaFoldDB" id="A0A412BDK6"/>
<protein>
    <submittedName>
        <fullName evidence="1">Uncharacterized protein</fullName>
    </submittedName>
</protein>
<dbReference type="RefSeq" id="WP_118109171.1">
    <property type="nucleotide sequence ID" value="NZ_QRTF01000007.1"/>
</dbReference>
<name>A0A412BDK6_9FIRM</name>
<reference evidence="1 2" key="1">
    <citation type="submission" date="2018-08" db="EMBL/GenBank/DDBJ databases">
        <title>A genome reference for cultivated species of the human gut microbiota.</title>
        <authorList>
            <person name="Zou Y."/>
            <person name="Xue W."/>
            <person name="Luo G."/>
        </authorList>
    </citation>
    <scope>NUCLEOTIDE SEQUENCE [LARGE SCALE GENOMIC DNA]</scope>
    <source>
        <strain evidence="1 2">AF28-15</strain>
    </source>
</reference>
<dbReference type="EMBL" id="QRTF01000007">
    <property type="protein sequence ID" value="RGQ52014.1"/>
    <property type="molecule type" value="Genomic_DNA"/>
</dbReference>
<dbReference type="Proteomes" id="UP000283738">
    <property type="component" value="Unassembled WGS sequence"/>
</dbReference>
<accession>A0A412BDK6</accession>
<organism evidence="1 2">
    <name type="scientific">Roseburia inulinivorans</name>
    <dbReference type="NCBI Taxonomy" id="360807"/>
    <lineage>
        <taxon>Bacteria</taxon>
        <taxon>Bacillati</taxon>
        <taxon>Bacillota</taxon>
        <taxon>Clostridia</taxon>
        <taxon>Lachnospirales</taxon>
        <taxon>Lachnospiraceae</taxon>
        <taxon>Roseburia</taxon>
    </lineage>
</organism>
<gene>
    <name evidence="1" type="ORF">DWY96_04940</name>
</gene>
<comment type="caution">
    <text evidence="1">The sequence shown here is derived from an EMBL/GenBank/DDBJ whole genome shotgun (WGS) entry which is preliminary data.</text>
</comment>
<proteinExistence type="predicted"/>